<name>A0ACC6ABC0_9BACI</name>
<keyword evidence="2" id="KW-1185">Reference proteome</keyword>
<sequence length="357" mass="42485">MREYILAFLQTAKPKRVTTEDLETFLYKEYKNIYQEKGGYTGFARVVLMLVEEGLIKPIKAWGQNSLFPPLYNGYQAAVQEVTNKKQIQNLLTRFHPTLSLSYYMTHYDYYQTDEPLIQAISDFLYQTEKQGAEDISVNERSFELFYDEKILKQHQGKTLLNRLGITYDELACYETYEPFFYIKSRKQHRNKLHVLIIENKDTYFSLKRLFQHGMHTWFDISFNLLIYAEGKKIIHSISFMAEILEEGQDCHIHYYGDLDPSGIRIWHSTRQNTPYLCEPFVPFYRRLLQKHGQHTISQRTKQVASEEELSSFYSYFREEEVMHIQDIFEKNHYLPQEGLSRVDYHQLGSVKDGKVE</sequence>
<organism evidence="1 2">
    <name type="scientific">Bacillus cytotoxicus</name>
    <dbReference type="NCBI Taxonomy" id="580165"/>
    <lineage>
        <taxon>Bacteria</taxon>
        <taxon>Bacillati</taxon>
        <taxon>Bacillota</taxon>
        <taxon>Bacilli</taxon>
        <taxon>Bacillales</taxon>
        <taxon>Bacillaceae</taxon>
        <taxon>Bacillus</taxon>
        <taxon>Bacillus cereus group</taxon>
    </lineage>
</organism>
<evidence type="ECO:0000313" key="1">
    <source>
        <dbReference type="EMBL" id="MCM3737884.1"/>
    </source>
</evidence>
<dbReference type="EMBL" id="JAMBOP010000030">
    <property type="protein sequence ID" value="MCM3737884.1"/>
    <property type="molecule type" value="Genomic_DNA"/>
</dbReference>
<dbReference type="Proteomes" id="UP001202289">
    <property type="component" value="Unassembled WGS sequence"/>
</dbReference>
<comment type="caution">
    <text evidence="1">The sequence shown here is derived from an EMBL/GenBank/DDBJ whole genome shotgun (WGS) entry which is preliminary data.</text>
</comment>
<proteinExistence type="predicted"/>
<gene>
    <name evidence="1" type="ORF">M3215_19375</name>
</gene>
<protein>
    <submittedName>
        <fullName evidence="1">DUF2220 domain-containing protein</fullName>
    </submittedName>
</protein>
<accession>A0ACC6ABC0</accession>
<evidence type="ECO:0000313" key="2">
    <source>
        <dbReference type="Proteomes" id="UP001202289"/>
    </source>
</evidence>
<reference evidence="1" key="1">
    <citation type="submission" date="2022-05" db="EMBL/GenBank/DDBJ databases">
        <title>Comparative Genomics of Spacecraft Associated Microbes.</title>
        <authorList>
            <person name="Tran M.T."/>
            <person name="Wright A."/>
            <person name="Seuylemezian A."/>
            <person name="Eisen J."/>
            <person name="Coil D."/>
        </authorList>
    </citation>
    <scope>NUCLEOTIDE SEQUENCE</scope>
    <source>
        <strain evidence="1">FAIRING 10M-2.2</strain>
    </source>
</reference>